<dbReference type="InterPro" id="IPR025423">
    <property type="entry name" value="TMEM205-like"/>
</dbReference>
<proteinExistence type="predicted"/>
<accession>A0A377JRC0</accession>
<feature type="transmembrane region" description="Helical" evidence="5">
    <location>
        <begin position="140"/>
        <end position="159"/>
    </location>
</feature>
<gene>
    <name evidence="7" type="ORF">NCTC12221_01017</name>
</gene>
<dbReference type="PROSITE" id="PS51257">
    <property type="entry name" value="PROKAR_LIPOPROTEIN"/>
    <property type="match status" value="1"/>
</dbReference>
<dbReference type="AlphaFoldDB" id="A0A377JRC0"/>
<evidence type="ECO:0000259" key="6">
    <source>
        <dbReference type="Pfam" id="PF13664"/>
    </source>
</evidence>
<evidence type="ECO:0000256" key="2">
    <source>
        <dbReference type="ARBA" id="ARBA00022692"/>
    </source>
</evidence>
<sequence length="168" mass="18729">MKLYKTFRILDSIYGLMLGIGVGCIIACAFAAATIFGASSFLPQLSISDSGLLMGKIFEKCNVYFNVLAIVIIIYELATFFTARLFAYSTQRQLWLLLGGVNVILIFLFTLYYTPYIMESQALGSFGTPEFDSMHKQSEMVFKILLFTLSSSAIWRGIIGSKPFNACK</sequence>
<evidence type="ECO:0000256" key="1">
    <source>
        <dbReference type="ARBA" id="ARBA00004370"/>
    </source>
</evidence>
<keyword evidence="2 5" id="KW-0812">Transmembrane</keyword>
<feature type="transmembrane region" description="Helical" evidence="5">
    <location>
        <begin position="94"/>
        <end position="113"/>
    </location>
</feature>
<keyword evidence="3 5" id="KW-1133">Transmembrane helix</keyword>
<dbReference type="EMBL" id="UGHZ01000001">
    <property type="protein sequence ID" value="STP09572.1"/>
    <property type="molecule type" value="Genomic_DNA"/>
</dbReference>
<comment type="subcellular location">
    <subcellularLocation>
        <location evidence="1">Membrane</location>
    </subcellularLocation>
</comment>
<organism evidence="7 8">
    <name type="scientific">Helicobacter cinaedi</name>
    <dbReference type="NCBI Taxonomy" id="213"/>
    <lineage>
        <taxon>Bacteria</taxon>
        <taxon>Pseudomonadati</taxon>
        <taxon>Campylobacterota</taxon>
        <taxon>Epsilonproteobacteria</taxon>
        <taxon>Campylobacterales</taxon>
        <taxon>Helicobacteraceae</taxon>
        <taxon>Helicobacter</taxon>
    </lineage>
</organism>
<evidence type="ECO:0000256" key="4">
    <source>
        <dbReference type="ARBA" id="ARBA00023136"/>
    </source>
</evidence>
<evidence type="ECO:0000256" key="3">
    <source>
        <dbReference type="ARBA" id="ARBA00022989"/>
    </source>
</evidence>
<dbReference type="Proteomes" id="UP000255335">
    <property type="component" value="Unassembled WGS sequence"/>
</dbReference>
<feature type="domain" description="TMEM205-like" evidence="6">
    <location>
        <begin position="16"/>
        <end position="122"/>
    </location>
</feature>
<evidence type="ECO:0000313" key="8">
    <source>
        <dbReference type="Proteomes" id="UP000255335"/>
    </source>
</evidence>
<feature type="transmembrane region" description="Helical" evidence="5">
    <location>
        <begin position="63"/>
        <end position="87"/>
    </location>
</feature>
<name>A0A377JRC0_9HELI</name>
<dbReference type="Pfam" id="PF13664">
    <property type="entry name" value="DUF4149"/>
    <property type="match status" value="1"/>
</dbReference>
<reference evidence="7 8" key="1">
    <citation type="submission" date="2018-06" db="EMBL/GenBank/DDBJ databases">
        <authorList>
            <consortium name="Pathogen Informatics"/>
            <person name="Doyle S."/>
        </authorList>
    </citation>
    <scope>NUCLEOTIDE SEQUENCE [LARGE SCALE GENOMIC DNA]</scope>
    <source>
        <strain evidence="7 8">NCTC12221</strain>
    </source>
</reference>
<evidence type="ECO:0000313" key="7">
    <source>
        <dbReference type="EMBL" id="STP09572.1"/>
    </source>
</evidence>
<evidence type="ECO:0000256" key="5">
    <source>
        <dbReference type="SAM" id="Phobius"/>
    </source>
</evidence>
<dbReference type="RefSeq" id="WP_115026250.1">
    <property type="nucleotide sequence ID" value="NZ_UGHZ01000001.1"/>
</dbReference>
<protein>
    <submittedName>
        <fullName evidence="7">Putative inner membrane protein</fullName>
    </submittedName>
</protein>
<keyword evidence="4 5" id="KW-0472">Membrane</keyword>
<feature type="transmembrane region" description="Helical" evidence="5">
    <location>
        <begin position="12"/>
        <end position="43"/>
    </location>
</feature>
<dbReference type="GO" id="GO:0016020">
    <property type="term" value="C:membrane"/>
    <property type="evidence" value="ECO:0007669"/>
    <property type="project" value="UniProtKB-SubCell"/>
</dbReference>